<accession>A0A1Y1I5V8</accession>
<feature type="region of interest" description="Disordered" evidence="1">
    <location>
        <begin position="142"/>
        <end position="226"/>
    </location>
</feature>
<evidence type="ECO:0000256" key="1">
    <source>
        <dbReference type="SAM" id="MobiDB-lite"/>
    </source>
</evidence>
<evidence type="ECO:0000313" key="2">
    <source>
        <dbReference type="EMBL" id="GAQ84789.1"/>
    </source>
</evidence>
<organism evidence="2 3">
    <name type="scientific">Klebsormidium nitens</name>
    <name type="common">Green alga</name>
    <name type="synonym">Ulothrix nitens</name>
    <dbReference type="NCBI Taxonomy" id="105231"/>
    <lineage>
        <taxon>Eukaryota</taxon>
        <taxon>Viridiplantae</taxon>
        <taxon>Streptophyta</taxon>
        <taxon>Klebsormidiophyceae</taxon>
        <taxon>Klebsormidiales</taxon>
        <taxon>Klebsormidiaceae</taxon>
        <taxon>Klebsormidium</taxon>
    </lineage>
</organism>
<feature type="compositionally biased region" description="Basic and acidic residues" evidence="1">
    <location>
        <begin position="8"/>
        <end position="17"/>
    </location>
</feature>
<proteinExistence type="predicted"/>
<feature type="compositionally biased region" description="Basic and acidic residues" evidence="1">
    <location>
        <begin position="171"/>
        <end position="186"/>
    </location>
</feature>
<gene>
    <name evidence="2" type="ORF">KFL_002060110</name>
</gene>
<reference evidence="2 3" key="1">
    <citation type="journal article" date="2014" name="Nat. Commun.">
        <title>Klebsormidium flaccidum genome reveals primary factors for plant terrestrial adaptation.</title>
        <authorList>
            <person name="Hori K."/>
            <person name="Maruyama F."/>
            <person name="Fujisawa T."/>
            <person name="Togashi T."/>
            <person name="Yamamoto N."/>
            <person name="Seo M."/>
            <person name="Sato S."/>
            <person name="Yamada T."/>
            <person name="Mori H."/>
            <person name="Tajima N."/>
            <person name="Moriyama T."/>
            <person name="Ikeuchi M."/>
            <person name="Watanabe M."/>
            <person name="Wada H."/>
            <person name="Kobayashi K."/>
            <person name="Saito M."/>
            <person name="Masuda T."/>
            <person name="Sasaki-Sekimoto Y."/>
            <person name="Mashiguchi K."/>
            <person name="Awai K."/>
            <person name="Shimojima M."/>
            <person name="Masuda S."/>
            <person name="Iwai M."/>
            <person name="Nobusawa T."/>
            <person name="Narise T."/>
            <person name="Kondo S."/>
            <person name="Saito H."/>
            <person name="Sato R."/>
            <person name="Murakawa M."/>
            <person name="Ihara Y."/>
            <person name="Oshima-Yamada Y."/>
            <person name="Ohtaka K."/>
            <person name="Satoh M."/>
            <person name="Sonobe K."/>
            <person name="Ishii M."/>
            <person name="Ohtani R."/>
            <person name="Kanamori-Sato M."/>
            <person name="Honoki R."/>
            <person name="Miyazaki D."/>
            <person name="Mochizuki H."/>
            <person name="Umetsu J."/>
            <person name="Higashi K."/>
            <person name="Shibata D."/>
            <person name="Kamiya Y."/>
            <person name="Sato N."/>
            <person name="Nakamura Y."/>
            <person name="Tabata S."/>
            <person name="Ida S."/>
            <person name="Kurokawa K."/>
            <person name="Ohta H."/>
        </authorList>
    </citation>
    <scope>NUCLEOTIDE SEQUENCE [LARGE SCALE GENOMIC DNA]</scope>
    <source>
        <strain evidence="2 3">NIES-2285</strain>
    </source>
</reference>
<dbReference type="Proteomes" id="UP000054558">
    <property type="component" value="Unassembled WGS sequence"/>
</dbReference>
<dbReference type="AlphaFoldDB" id="A0A1Y1I5V8"/>
<feature type="region of interest" description="Disordered" evidence="1">
    <location>
        <begin position="1"/>
        <end position="23"/>
    </location>
</feature>
<dbReference type="EMBL" id="DF237155">
    <property type="protein sequence ID" value="GAQ84789.1"/>
    <property type="molecule type" value="Genomic_DNA"/>
</dbReference>
<feature type="compositionally biased region" description="Basic and acidic residues" evidence="1">
    <location>
        <begin position="217"/>
        <end position="226"/>
    </location>
</feature>
<evidence type="ECO:0000313" key="3">
    <source>
        <dbReference type="Proteomes" id="UP000054558"/>
    </source>
</evidence>
<keyword evidence="3" id="KW-1185">Reference proteome</keyword>
<feature type="region of interest" description="Disordered" evidence="1">
    <location>
        <begin position="39"/>
        <end position="62"/>
    </location>
</feature>
<protein>
    <submittedName>
        <fullName evidence="2">Uncharacterized protein</fullName>
    </submittedName>
</protein>
<sequence length="226" mass="24280">MCGLADQETPRNDKPEPEVPSAVASQLAWEEAFERYFESPKAAAVPTSKQQPGEHAKQAFPEAVAPAPLSPCPHGPSIDGLNLDPIFRCDDISSYQDEEELIPAQAGLLDAYRSGSHTDSPKVSPPARLSTGVGCHIPGPGVFNRAPMTNGVSNGPTGQKGRRMTKTICPGDRDQKRLKLAERLPGNKDGATDGGPHLKEAGNEDGSAFWTQYENPEYDRDDPSSF</sequence>
<name>A0A1Y1I5V8_KLENI</name>